<dbReference type="OrthoDB" id="4851815at2759"/>
<keyword evidence="1" id="KW-0479">Metal-binding</keyword>
<dbReference type="GO" id="GO:0008270">
    <property type="term" value="F:zinc ion binding"/>
    <property type="evidence" value="ECO:0007669"/>
    <property type="project" value="UniProtKB-KW"/>
</dbReference>
<evidence type="ECO:0000256" key="2">
    <source>
        <dbReference type="SAM" id="MobiDB-lite"/>
    </source>
</evidence>
<evidence type="ECO:0000313" key="5">
    <source>
        <dbReference type="Proteomes" id="UP000176998"/>
    </source>
</evidence>
<feature type="compositionally biased region" description="Low complexity" evidence="2">
    <location>
        <begin position="442"/>
        <end position="459"/>
    </location>
</feature>
<dbReference type="AlphaFoldDB" id="A0A1G4AS89"/>
<reference evidence="4 5" key="1">
    <citation type="submission" date="2016-09" db="EMBL/GenBank/DDBJ databases">
        <authorList>
            <person name="Capua I."/>
            <person name="De Benedictis P."/>
            <person name="Joannis T."/>
            <person name="Lombin L.H."/>
            <person name="Cattoli G."/>
        </authorList>
    </citation>
    <scope>NUCLEOTIDE SEQUENCE [LARGE SCALE GENOMIC DNA]</scope>
    <source>
        <strain evidence="4 5">IMI 309357</strain>
    </source>
</reference>
<evidence type="ECO:0000259" key="3">
    <source>
        <dbReference type="PROSITE" id="PS50157"/>
    </source>
</evidence>
<evidence type="ECO:0000313" key="4">
    <source>
        <dbReference type="EMBL" id="OHE91971.1"/>
    </source>
</evidence>
<feature type="region of interest" description="Disordered" evidence="2">
    <location>
        <begin position="114"/>
        <end position="134"/>
    </location>
</feature>
<keyword evidence="1" id="KW-0863">Zinc-finger</keyword>
<feature type="compositionally biased region" description="Acidic residues" evidence="2">
    <location>
        <begin position="222"/>
        <end position="233"/>
    </location>
</feature>
<dbReference type="EMBL" id="MJBS01000164">
    <property type="protein sequence ID" value="OHE91971.1"/>
    <property type="molecule type" value="Genomic_DNA"/>
</dbReference>
<evidence type="ECO:0000256" key="1">
    <source>
        <dbReference type="PROSITE-ProRule" id="PRU00042"/>
    </source>
</evidence>
<gene>
    <name evidence="4" type="ORF">CORC01_12759</name>
</gene>
<feature type="compositionally biased region" description="Polar residues" evidence="2">
    <location>
        <begin position="161"/>
        <end position="189"/>
    </location>
</feature>
<dbReference type="RefSeq" id="XP_022469143.1">
    <property type="nucleotide sequence ID" value="XM_022624377.1"/>
</dbReference>
<comment type="caution">
    <text evidence="4">The sequence shown here is derived from an EMBL/GenBank/DDBJ whole genome shotgun (WGS) entry which is preliminary data.</text>
</comment>
<keyword evidence="5" id="KW-1185">Reference proteome</keyword>
<dbReference type="PROSITE" id="PS50157">
    <property type="entry name" value="ZINC_FINGER_C2H2_2"/>
    <property type="match status" value="1"/>
</dbReference>
<dbReference type="STRING" id="1209926.A0A1G4AS89"/>
<dbReference type="InterPro" id="IPR013087">
    <property type="entry name" value="Znf_C2H2_type"/>
</dbReference>
<keyword evidence="1" id="KW-0862">Zinc</keyword>
<feature type="region of interest" description="Disordered" evidence="2">
    <location>
        <begin position="45"/>
        <end position="64"/>
    </location>
</feature>
<feature type="domain" description="C2H2-type" evidence="3">
    <location>
        <begin position="276"/>
        <end position="306"/>
    </location>
</feature>
<feature type="region of interest" description="Disordered" evidence="2">
    <location>
        <begin position="155"/>
        <end position="235"/>
    </location>
</feature>
<feature type="region of interest" description="Disordered" evidence="2">
    <location>
        <begin position="438"/>
        <end position="507"/>
    </location>
</feature>
<proteinExistence type="predicted"/>
<protein>
    <recommendedName>
        <fullName evidence="3">C2H2-type domain-containing protein</fullName>
    </recommendedName>
</protein>
<dbReference type="GeneID" id="34565887"/>
<sequence length="507" mass="55821">MDPSLHYPPLADTANDGYEKSQLSGSYFVVPSPATTFWNDPSSSWPPLPSFGHGQDPSECETSSQNTYLNDWVLLPPAESTFIDPALTRDDLSNLPDELYSELREHQSAGLPEFLGPSYPYPDSQGQPWGSYSQSFSESSSVLANSAQWSTESTYDEHVISSGQSTDTCYGETAQPTSDQTLDPNTSRIGNRKRARSQAKSWDYGASSCLKEENTSPHNTGEAEEELEGEEAEAPPSKRLACPFYKFDRVTHLHCARFHLKRVKDVKQHLLRKHRFHCTGCHEGFKDKQKCKGHVEAQQCHSGASPQPAVIDEGISDHQVSDLLKRMNSGNSWYIIWDILFPGHAVPASPFLKSGVEEVISTVCDLWEKNGSKVLSSLNDASLPTNLITDAERTKAPGNFPSSGPSANGNLLLILNKLAKISATQSEAEEMYPPRSQLCFPTSATNSPSTSYTTTSSTTLDDGERWQLGDGMLSSPPLKVETPSYARSNSKRRAEKSRNVGGRRMES</sequence>
<organism evidence="4 5">
    <name type="scientific">Colletotrichum orchidophilum</name>
    <dbReference type="NCBI Taxonomy" id="1209926"/>
    <lineage>
        <taxon>Eukaryota</taxon>
        <taxon>Fungi</taxon>
        <taxon>Dikarya</taxon>
        <taxon>Ascomycota</taxon>
        <taxon>Pezizomycotina</taxon>
        <taxon>Sordariomycetes</taxon>
        <taxon>Hypocreomycetidae</taxon>
        <taxon>Glomerellales</taxon>
        <taxon>Glomerellaceae</taxon>
        <taxon>Colletotrichum</taxon>
    </lineage>
</organism>
<name>A0A1G4AS89_9PEZI</name>
<dbReference type="Proteomes" id="UP000176998">
    <property type="component" value="Unassembled WGS sequence"/>
</dbReference>
<accession>A0A1G4AS89</accession>